<dbReference type="InterPro" id="IPR013976">
    <property type="entry name" value="HDOD"/>
</dbReference>
<reference evidence="4" key="1">
    <citation type="journal article" date="2019" name="Int. J. Syst. Evol. Microbiol.">
        <title>The Global Catalogue of Microorganisms (GCM) 10K type strain sequencing project: providing services to taxonomists for standard genome sequencing and annotation.</title>
        <authorList>
            <consortium name="The Broad Institute Genomics Platform"/>
            <consortium name="The Broad Institute Genome Sequencing Center for Infectious Disease"/>
            <person name="Wu L."/>
            <person name="Ma J."/>
        </authorList>
    </citation>
    <scope>NUCLEOTIDE SEQUENCE [LARGE SCALE GENOMIC DNA]</scope>
    <source>
        <strain evidence="4">LMG 29894</strain>
    </source>
</reference>
<dbReference type="Gene3D" id="1.10.3210.10">
    <property type="entry name" value="Hypothetical protein af1432"/>
    <property type="match status" value="1"/>
</dbReference>
<evidence type="ECO:0000259" key="2">
    <source>
        <dbReference type="PROSITE" id="PS51833"/>
    </source>
</evidence>
<feature type="domain" description="HDOD" evidence="2">
    <location>
        <begin position="257"/>
        <end position="447"/>
    </location>
</feature>
<name>A0ABV8MTA4_9NEIS</name>
<dbReference type="InterPro" id="IPR052340">
    <property type="entry name" value="RNase_Y/CdgJ"/>
</dbReference>
<dbReference type="RefSeq" id="WP_378165519.1">
    <property type="nucleotide sequence ID" value="NZ_JBHSBU010000001.1"/>
</dbReference>
<evidence type="ECO:0000313" key="3">
    <source>
        <dbReference type="EMBL" id="MFC4160559.1"/>
    </source>
</evidence>
<dbReference type="Pfam" id="PF08668">
    <property type="entry name" value="HDOD"/>
    <property type="match status" value="1"/>
</dbReference>
<dbReference type="Proteomes" id="UP001595791">
    <property type="component" value="Unassembled WGS sequence"/>
</dbReference>
<dbReference type="SUPFAM" id="SSF141868">
    <property type="entry name" value="EAL domain-like"/>
    <property type="match status" value="1"/>
</dbReference>
<dbReference type="PROSITE" id="PS51833">
    <property type="entry name" value="HDOD"/>
    <property type="match status" value="1"/>
</dbReference>
<keyword evidence="4" id="KW-1185">Reference proteome</keyword>
<dbReference type="PANTHER" id="PTHR33525:SF4">
    <property type="entry name" value="CYCLIC DI-GMP PHOSPHODIESTERASE CDGJ"/>
    <property type="match status" value="1"/>
</dbReference>
<dbReference type="PANTHER" id="PTHR33525">
    <property type="match status" value="1"/>
</dbReference>
<comment type="caution">
    <text evidence="3">The sequence shown here is derived from an EMBL/GenBank/DDBJ whole genome shotgun (WGS) entry which is preliminary data.</text>
</comment>
<dbReference type="InterPro" id="IPR035919">
    <property type="entry name" value="EAL_sf"/>
</dbReference>
<sequence length="463" mass="52301">MVFSFLKRLLGNEETIPPPKPEAPRSVPVPPAPMPAPVSQLQPAPGQAGHISGAPVETMLQREIVVDRELHVVGYNFRLRDSVLKRKSQMAHSVWKLYDEVLLRNFLAEEATKGFGQKRIFLDISVWSLDSPMLQKLPKGRFVLMLRYDAEFFRDLVVHLDTLRRLKEEGFQLGFDQFPLNAELLPMLSLADYQKISVTDKDVTELSKAVAAIGNAAPGSELVVGDVHFFEELQVCRQLLVHYLQGSYLRHKDLSEADAVDASYLRLMEVLNLVRSEAEPAVIANAMKYDPMLSFKLLRYVNSAGAGLSTKIETLERALIVLGHKQLYRWLTLLVFSHERQEGDQSILLETALIRARMMETLGQSRFKREDLDQLFTTGMFSMLEALLRQPMIRIIDKLNLPDDINQALLSQRGRFGPLLKLVLGCENGELPDDPQLFLAAGVSKNEANKAQIEAMLWVEEVV</sequence>
<proteinExistence type="predicted"/>
<evidence type="ECO:0000256" key="1">
    <source>
        <dbReference type="SAM" id="MobiDB-lite"/>
    </source>
</evidence>
<dbReference type="EMBL" id="JBHSBU010000001">
    <property type="protein sequence ID" value="MFC4160559.1"/>
    <property type="molecule type" value="Genomic_DNA"/>
</dbReference>
<evidence type="ECO:0000313" key="4">
    <source>
        <dbReference type="Proteomes" id="UP001595791"/>
    </source>
</evidence>
<organism evidence="3 4">
    <name type="scientific">Chitinimonas lacunae</name>
    <dbReference type="NCBI Taxonomy" id="1963018"/>
    <lineage>
        <taxon>Bacteria</taxon>
        <taxon>Pseudomonadati</taxon>
        <taxon>Pseudomonadota</taxon>
        <taxon>Betaproteobacteria</taxon>
        <taxon>Neisseriales</taxon>
        <taxon>Chitinibacteraceae</taxon>
        <taxon>Chitinimonas</taxon>
    </lineage>
</organism>
<feature type="compositionally biased region" description="Pro residues" evidence="1">
    <location>
        <begin position="16"/>
        <end position="36"/>
    </location>
</feature>
<feature type="region of interest" description="Disordered" evidence="1">
    <location>
        <begin position="13"/>
        <end position="49"/>
    </location>
</feature>
<accession>A0ABV8MTA4</accession>
<protein>
    <submittedName>
        <fullName evidence="3">EAL and HDOD domain-containing protein</fullName>
    </submittedName>
</protein>
<gene>
    <name evidence="3" type="ORF">ACFOW7_14560</name>
</gene>
<dbReference type="SUPFAM" id="SSF109604">
    <property type="entry name" value="HD-domain/PDEase-like"/>
    <property type="match status" value="1"/>
</dbReference>